<keyword evidence="3" id="KW-0678">Repressor</keyword>
<dbReference type="NCBIfam" id="TIGR03824">
    <property type="entry name" value="FlgM_jcvi"/>
    <property type="match status" value="1"/>
</dbReference>
<dbReference type="Pfam" id="PF04316">
    <property type="entry name" value="FlgM"/>
    <property type="match status" value="1"/>
</dbReference>
<evidence type="ECO:0000256" key="9">
    <source>
        <dbReference type="SAM" id="MobiDB-lite"/>
    </source>
</evidence>
<dbReference type="SUPFAM" id="SSF101498">
    <property type="entry name" value="Anti-sigma factor FlgM"/>
    <property type="match status" value="1"/>
</dbReference>
<keyword evidence="5" id="KW-0805">Transcription regulation</keyword>
<dbReference type="InterPro" id="IPR035890">
    <property type="entry name" value="Anti-sigma-28_factor_FlgM_sf"/>
</dbReference>
<dbReference type="GO" id="GO:0045892">
    <property type="term" value="P:negative regulation of DNA-templated transcription"/>
    <property type="evidence" value="ECO:0007669"/>
    <property type="project" value="InterPro"/>
</dbReference>
<evidence type="ECO:0000256" key="6">
    <source>
        <dbReference type="ARBA" id="ARBA00023163"/>
    </source>
</evidence>
<evidence type="ECO:0000256" key="7">
    <source>
        <dbReference type="ARBA" id="ARBA00024739"/>
    </source>
</evidence>
<comment type="function">
    <text evidence="7">Responsible for the coupling of flagellin expression to flagellar assembly by preventing expression of the flagellin genes when a component of the middle class of proteins is defective. It negatively regulates flagellar genes by inhibiting the activity of FliA by directly binding to FliA.</text>
</comment>
<dbReference type="Proteomes" id="UP000254069">
    <property type="component" value="Unassembled WGS sequence"/>
</dbReference>
<evidence type="ECO:0000256" key="8">
    <source>
        <dbReference type="ARBA" id="ARBA00030117"/>
    </source>
</evidence>
<dbReference type="RefSeq" id="WP_025009133.1">
    <property type="nucleotide sequence ID" value="NZ_AP024609.1"/>
</dbReference>
<evidence type="ECO:0000313" key="11">
    <source>
        <dbReference type="EMBL" id="BCV47173.1"/>
    </source>
</evidence>
<sequence length="94" mass="10574">MEITQRLHAVVSDSGVTAANRRQRQETTVSAAQQDKVSPEYHWLNQAQTQLAQESEVDQLKVASLRQALQQGNFELDVEAMAKAMLQQHGKQDK</sequence>
<feature type="region of interest" description="Disordered" evidence="9">
    <location>
        <begin position="13"/>
        <end position="34"/>
    </location>
</feature>
<keyword evidence="6" id="KW-0804">Transcription</keyword>
<comment type="similarity">
    <text evidence="1">Belongs to the FlgM family.</text>
</comment>
<evidence type="ECO:0000259" key="10">
    <source>
        <dbReference type="Pfam" id="PF04316"/>
    </source>
</evidence>
<keyword evidence="4" id="KW-1005">Bacterial flagellum biogenesis</keyword>
<proteinExistence type="inferred from homology"/>
<evidence type="ECO:0000313" key="13">
    <source>
        <dbReference type="Proteomes" id="UP000254069"/>
    </source>
</evidence>
<evidence type="ECO:0000256" key="4">
    <source>
        <dbReference type="ARBA" id="ARBA00022795"/>
    </source>
</evidence>
<feature type="domain" description="Anti-sigma-28 factor FlgM C-terminal" evidence="10">
    <location>
        <begin position="37"/>
        <end position="87"/>
    </location>
</feature>
<dbReference type="EMBL" id="AP024613">
    <property type="protein sequence ID" value="BCV47173.1"/>
    <property type="molecule type" value="Genomic_DNA"/>
</dbReference>
<name>A0A379ZE58_9GAMM</name>
<evidence type="ECO:0000256" key="5">
    <source>
        <dbReference type="ARBA" id="ARBA00023015"/>
    </source>
</evidence>
<accession>A0A379ZE58</accession>
<dbReference type="AlphaFoldDB" id="A0A379ZE58"/>
<organism evidence="12 13">
    <name type="scientific">Shewanella algae</name>
    <dbReference type="NCBI Taxonomy" id="38313"/>
    <lineage>
        <taxon>Bacteria</taxon>
        <taxon>Pseudomonadati</taxon>
        <taxon>Pseudomonadota</taxon>
        <taxon>Gammaproteobacteria</taxon>
        <taxon>Alteromonadales</taxon>
        <taxon>Shewanellaceae</taxon>
        <taxon>Shewanella</taxon>
    </lineage>
</organism>
<dbReference type="GO" id="GO:0044781">
    <property type="term" value="P:bacterial-type flagellum organization"/>
    <property type="evidence" value="ECO:0007669"/>
    <property type="project" value="UniProtKB-KW"/>
</dbReference>
<dbReference type="InterPro" id="IPR007412">
    <property type="entry name" value="FlgM"/>
</dbReference>
<reference evidence="12 13" key="1">
    <citation type="submission" date="2018-06" db="EMBL/GenBank/DDBJ databases">
        <authorList>
            <consortium name="Pathogen Informatics"/>
            <person name="Doyle S."/>
        </authorList>
    </citation>
    <scope>NUCLEOTIDE SEQUENCE [LARGE SCALE GENOMIC DNA]</scope>
    <source>
        <strain evidence="12 13">NCTC10738</strain>
    </source>
</reference>
<evidence type="ECO:0000256" key="2">
    <source>
        <dbReference type="ARBA" id="ARBA00017823"/>
    </source>
</evidence>
<gene>
    <name evidence="12" type="ORF">NCTC10738_01543</name>
    <name evidence="11" type="ORF">TUM17379_41910</name>
</gene>
<dbReference type="KEGG" id="salg:BS332_07965"/>
<dbReference type="GeneID" id="93811304"/>
<keyword evidence="12" id="KW-0966">Cell projection</keyword>
<evidence type="ECO:0000256" key="3">
    <source>
        <dbReference type="ARBA" id="ARBA00022491"/>
    </source>
</evidence>
<evidence type="ECO:0000256" key="1">
    <source>
        <dbReference type="ARBA" id="ARBA00005322"/>
    </source>
</evidence>
<keyword evidence="12" id="KW-0969">Cilium</keyword>
<protein>
    <recommendedName>
        <fullName evidence="2">Negative regulator of flagellin synthesis</fullName>
    </recommendedName>
    <alternativeName>
        <fullName evidence="8">Anti-sigma-28 factor</fullName>
    </alternativeName>
</protein>
<keyword evidence="12" id="KW-0282">Flagellum</keyword>
<dbReference type="InterPro" id="IPR031316">
    <property type="entry name" value="FlgM_C"/>
</dbReference>
<evidence type="ECO:0000313" key="12">
    <source>
        <dbReference type="EMBL" id="SUI60400.1"/>
    </source>
</evidence>
<keyword evidence="13" id="KW-1185">Reference proteome</keyword>
<reference evidence="11" key="2">
    <citation type="submission" date="2021-05" db="EMBL/GenBank/DDBJ databases">
        <title>Molecular characterization for Shewanella algae harboring chromosomal blaOXA-55-like strains isolated from clinical and environment sample.</title>
        <authorList>
            <person name="Ohama Y."/>
            <person name="Aoki K."/>
            <person name="Harada S."/>
            <person name="Moriya K."/>
            <person name="Ishii Y."/>
            <person name="Tateda K."/>
        </authorList>
    </citation>
    <scope>NUCLEOTIDE SEQUENCE</scope>
    <source>
        <strain evidence="11">TUM17379</strain>
    </source>
</reference>
<dbReference type="Proteomes" id="UP000825078">
    <property type="component" value="Chromosome"/>
</dbReference>
<dbReference type="EMBL" id="UGYO01000001">
    <property type="protein sequence ID" value="SUI60400.1"/>
    <property type="molecule type" value="Genomic_DNA"/>
</dbReference>